<name>A0A561V9R6_9PSEU</name>
<evidence type="ECO:0000313" key="2">
    <source>
        <dbReference type="EMBL" id="TWG08366.1"/>
    </source>
</evidence>
<feature type="domain" description="Microcin J25-processing protein McjB C-terminal" evidence="1">
    <location>
        <begin position="23"/>
        <end position="128"/>
    </location>
</feature>
<keyword evidence="3" id="KW-1185">Reference proteome</keyword>
<comment type="caution">
    <text evidence="2">The sequence shown here is derived from an EMBL/GenBank/DDBJ whole genome shotgun (WGS) entry which is preliminary data.</text>
</comment>
<dbReference type="InterPro" id="IPR053521">
    <property type="entry name" value="McjB-like"/>
</dbReference>
<dbReference type="Proteomes" id="UP000316184">
    <property type="component" value="Unassembled WGS sequence"/>
</dbReference>
<dbReference type="OrthoDB" id="583768at2"/>
<proteinExistence type="predicted"/>
<dbReference type="RefSeq" id="WP_145737152.1">
    <property type="nucleotide sequence ID" value="NZ_VIWX01000001.1"/>
</dbReference>
<dbReference type="NCBIfam" id="NF033537">
    <property type="entry name" value="lasso_biosyn_B2"/>
    <property type="match status" value="1"/>
</dbReference>
<dbReference type="AlphaFoldDB" id="A0A561V9R6"/>
<evidence type="ECO:0000259" key="1">
    <source>
        <dbReference type="Pfam" id="PF13471"/>
    </source>
</evidence>
<evidence type="ECO:0000313" key="3">
    <source>
        <dbReference type="Proteomes" id="UP000316184"/>
    </source>
</evidence>
<dbReference type="EMBL" id="VIWX01000001">
    <property type="protein sequence ID" value="TWG08366.1"/>
    <property type="molecule type" value="Genomic_DNA"/>
</dbReference>
<sequence length="142" mass="15601">MSLPVLPEAPVVMSMRERLLARLAVAAGYRLANRPPKRIRAVLSRVRGNAPAATYEQVKHARDSVLTVSTRCCGSEACLPRSIAVALLCRARSHWPTWCVGVIAAPPFMAHAWVEADGVMVDEPVDSEFYRKFFSVPPQESG</sequence>
<accession>A0A561V9R6</accession>
<reference evidence="2 3" key="1">
    <citation type="submission" date="2019-06" db="EMBL/GenBank/DDBJ databases">
        <title>Sequencing the genomes of 1000 actinobacteria strains.</title>
        <authorList>
            <person name="Klenk H.-P."/>
        </authorList>
    </citation>
    <scope>NUCLEOTIDE SEQUENCE [LARGE SCALE GENOMIC DNA]</scope>
    <source>
        <strain evidence="2 3">DSM 46699</strain>
    </source>
</reference>
<protein>
    <submittedName>
        <fullName evidence="2">Transglutaminase superfamily protein</fullName>
    </submittedName>
</protein>
<dbReference type="Pfam" id="PF13471">
    <property type="entry name" value="Transglut_core3"/>
    <property type="match status" value="1"/>
</dbReference>
<gene>
    <name evidence="2" type="ORF">FHU35_11985</name>
</gene>
<organism evidence="2 3">
    <name type="scientific">Saccharopolyspora dendranthemae</name>
    <dbReference type="NCBI Taxonomy" id="1181886"/>
    <lineage>
        <taxon>Bacteria</taxon>
        <taxon>Bacillati</taxon>
        <taxon>Actinomycetota</taxon>
        <taxon>Actinomycetes</taxon>
        <taxon>Pseudonocardiales</taxon>
        <taxon>Pseudonocardiaceae</taxon>
        <taxon>Saccharopolyspora</taxon>
    </lineage>
</organism>
<dbReference type="InterPro" id="IPR032708">
    <property type="entry name" value="McjB_C"/>
</dbReference>